<feature type="signal peptide" evidence="1">
    <location>
        <begin position="1"/>
        <end position="29"/>
    </location>
</feature>
<evidence type="ECO:0000313" key="3">
    <source>
        <dbReference type="Proteomes" id="UP000494115"/>
    </source>
</evidence>
<accession>A0A6S7D126</accession>
<gene>
    <name evidence="2" type="ORF">LMG28138_05316</name>
</gene>
<evidence type="ECO:0000256" key="1">
    <source>
        <dbReference type="SAM" id="SignalP"/>
    </source>
</evidence>
<dbReference type="AlphaFoldDB" id="A0A6S7D126"/>
<reference evidence="2 3" key="1">
    <citation type="submission" date="2020-04" db="EMBL/GenBank/DDBJ databases">
        <authorList>
            <person name="De Canck E."/>
        </authorList>
    </citation>
    <scope>NUCLEOTIDE SEQUENCE [LARGE SCALE GENOMIC DNA]</scope>
    <source>
        <strain evidence="2 3">LMG 28138</strain>
    </source>
</reference>
<dbReference type="EMBL" id="CADIKM010000053">
    <property type="protein sequence ID" value="CAB3803272.1"/>
    <property type="molecule type" value="Genomic_DNA"/>
</dbReference>
<keyword evidence="3" id="KW-1185">Reference proteome</keyword>
<feature type="chain" id="PRO_5028906488" evidence="1">
    <location>
        <begin position="30"/>
        <end position="166"/>
    </location>
</feature>
<organism evidence="2 3">
    <name type="scientific">Pararobbsia alpina</name>
    <dbReference type="NCBI Taxonomy" id="621374"/>
    <lineage>
        <taxon>Bacteria</taxon>
        <taxon>Pseudomonadati</taxon>
        <taxon>Pseudomonadota</taxon>
        <taxon>Betaproteobacteria</taxon>
        <taxon>Burkholderiales</taxon>
        <taxon>Burkholderiaceae</taxon>
        <taxon>Pararobbsia</taxon>
    </lineage>
</organism>
<keyword evidence="1" id="KW-0732">Signal</keyword>
<sequence length="166" mass="18347">MSSRRESRAIACCVAAAFAAAGLAVRALAEDVSAVRLEQAPASQLRSGDWHAREGMYFQRNWGVEIVRLRRVASGYMLRLDFRVVDPDKARPLFDQKVGPYVIDEVTGARLAVPAMENVGELRQTAKPTADRTYFMIFGNPEKIVKPGGLVTIVIGNFWVDGYTVD</sequence>
<protein>
    <submittedName>
        <fullName evidence="2">Uncharacterized protein</fullName>
    </submittedName>
</protein>
<evidence type="ECO:0000313" key="2">
    <source>
        <dbReference type="EMBL" id="CAB3803272.1"/>
    </source>
</evidence>
<name>A0A6S7D126_9BURK</name>
<proteinExistence type="predicted"/>
<dbReference type="Proteomes" id="UP000494115">
    <property type="component" value="Unassembled WGS sequence"/>
</dbReference>